<dbReference type="EMBL" id="JACWMX010000004">
    <property type="protein sequence ID" value="MBD1393537.1"/>
    <property type="molecule type" value="Genomic_DNA"/>
</dbReference>
<evidence type="ECO:0000256" key="1">
    <source>
        <dbReference type="SAM" id="Phobius"/>
    </source>
</evidence>
<keyword evidence="1" id="KW-0472">Membrane</keyword>
<dbReference type="AlphaFoldDB" id="A0A926S266"/>
<protein>
    <submittedName>
        <fullName evidence="2">Uncharacterized protein</fullName>
    </submittedName>
</protein>
<proteinExistence type="predicted"/>
<evidence type="ECO:0000313" key="2">
    <source>
        <dbReference type="EMBL" id="MBD1393537.1"/>
    </source>
</evidence>
<comment type="caution">
    <text evidence="2">The sequence shown here is derived from an EMBL/GenBank/DDBJ whole genome shotgun (WGS) entry which is preliminary data.</text>
</comment>
<dbReference type="Proteomes" id="UP000619078">
    <property type="component" value="Unassembled WGS sequence"/>
</dbReference>
<accession>A0A926S266</accession>
<name>A0A926S266_9SPHI</name>
<keyword evidence="1" id="KW-1133">Transmembrane helix</keyword>
<reference evidence="2" key="1">
    <citation type="submission" date="2020-09" db="EMBL/GenBank/DDBJ databases">
        <title>Novel species of Mucilaginibacter isolated from a glacier on the Tibetan Plateau.</title>
        <authorList>
            <person name="Liu Q."/>
            <person name="Xin Y.-H."/>
        </authorList>
    </citation>
    <scope>NUCLEOTIDE SEQUENCE</scope>
    <source>
        <strain evidence="2">ZB1P21</strain>
    </source>
</reference>
<sequence>MLKIVFYTVCVGVIVWLLFYVVLLFAWYLSTPSAPQRNSSCEAHEAGRITFDVKSDRLNLPKMIDSFLVSHNEYSLSYLFESNYSHNNSENCNCCCIDPYSNKEIAFNKAPIEIYTIQAVINDTSQTENGKGRINIVSTYTNNRWHCVLTSQMDSLEKRRVYKRFNDEILSRLPVVESTTQ</sequence>
<dbReference type="RefSeq" id="WP_191163283.1">
    <property type="nucleotide sequence ID" value="NZ_JACWMX010000004.1"/>
</dbReference>
<keyword evidence="3" id="KW-1185">Reference proteome</keyword>
<gene>
    <name evidence="2" type="ORF">IDJ76_10540</name>
</gene>
<feature type="transmembrane region" description="Helical" evidence="1">
    <location>
        <begin position="6"/>
        <end position="29"/>
    </location>
</feature>
<organism evidence="2 3">
    <name type="scientific">Mucilaginibacter glaciei</name>
    <dbReference type="NCBI Taxonomy" id="2772109"/>
    <lineage>
        <taxon>Bacteria</taxon>
        <taxon>Pseudomonadati</taxon>
        <taxon>Bacteroidota</taxon>
        <taxon>Sphingobacteriia</taxon>
        <taxon>Sphingobacteriales</taxon>
        <taxon>Sphingobacteriaceae</taxon>
        <taxon>Mucilaginibacter</taxon>
    </lineage>
</organism>
<evidence type="ECO:0000313" key="3">
    <source>
        <dbReference type="Proteomes" id="UP000619078"/>
    </source>
</evidence>
<keyword evidence="1" id="KW-0812">Transmembrane</keyword>